<dbReference type="Gene3D" id="3.40.50.2300">
    <property type="match status" value="2"/>
</dbReference>
<evidence type="ECO:0000313" key="2">
    <source>
        <dbReference type="Proteomes" id="UP000509579"/>
    </source>
</evidence>
<dbReference type="InterPro" id="IPR028082">
    <property type="entry name" value="Peripla_BP_I"/>
</dbReference>
<dbReference type="PANTHER" id="PTHR47628">
    <property type="match status" value="1"/>
</dbReference>
<keyword evidence="2" id="KW-1185">Reference proteome</keyword>
<dbReference type="KEGG" id="aant:HUK68_22685"/>
<accession>A0A6N1X8R2</accession>
<dbReference type="CDD" id="cd06357">
    <property type="entry name" value="PBP1_AmiC"/>
    <property type="match status" value="1"/>
</dbReference>
<reference evidence="1 2" key="1">
    <citation type="submission" date="2020-06" db="EMBL/GenBank/DDBJ databases">
        <title>Acidovorax antarctica sp. nov., isolated from Corinth ice sheet soil, Antarctic Fields Peninsula.</title>
        <authorList>
            <person name="Xu Q."/>
            <person name="Peng F."/>
        </authorList>
    </citation>
    <scope>NUCLEOTIDE SEQUENCE [LARGE SCALE GENOMIC DNA]</scope>
    <source>
        <strain evidence="1 2">16-35-5</strain>
        <plasmid evidence="1 2">unnamed2</plasmid>
    </source>
</reference>
<dbReference type="EMBL" id="CP054842">
    <property type="protein sequence ID" value="QKV55751.1"/>
    <property type="molecule type" value="Genomic_DNA"/>
</dbReference>
<proteinExistence type="predicted"/>
<dbReference type="InterPro" id="IPR039570">
    <property type="entry name" value="AmiC_PBP1"/>
</dbReference>
<dbReference type="AlphaFoldDB" id="A0A6N1X8R2"/>
<protein>
    <submittedName>
        <fullName evidence="1">Transporter substrate-binding domain-containing protein</fullName>
    </submittedName>
</protein>
<dbReference type="Pfam" id="PF13433">
    <property type="entry name" value="Peripla_BP_5"/>
    <property type="match status" value="1"/>
</dbReference>
<name>A0A6N1X8R2_9BURK</name>
<gene>
    <name evidence="1" type="ORF">HUK68_22685</name>
</gene>
<dbReference type="GO" id="GO:0033218">
    <property type="term" value="F:amide binding"/>
    <property type="evidence" value="ECO:0007669"/>
    <property type="project" value="InterPro"/>
</dbReference>
<dbReference type="Proteomes" id="UP000509579">
    <property type="component" value="Plasmid unnamed2"/>
</dbReference>
<dbReference type="SUPFAM" id="SSF53822">
    <property type="entry name" value="Periplasmic binding protein-like I"/>
    <property type="match status" value="1"/>
</dbReference>
<sequence>MSPITHNPEPWILGVLYSLDGPTAISSRQHVQGITLALQEINARGGVRGRLLNTKAYDPGCDLALYRQCVDRLFTEDGVDVVIGCCTSLSRKAVLPTIERRNGLLLYPDLYEGFEYSPNVIYAGAATNQNTLPLARYLLRSGARRFVLVGSDYIYPRESNRVMRDLVERQGGAVLDELYLPLQPDAARMAQLVERVVELKPDILFSALVGQSICDLLQACANAGIDGSIPIASHNITEAEMLALPKPPVAGHITSAPFFASLDTAPSQRFVNGFRRAFGAQAPVSQIAAAAYSVVHLFARALEKSGEMDTQSIIDAMRGVPFEAPQGQMVVDYDNNHTWMTPRIGRWNGRDQFDILWQASEAAQPDPWLVSYGGAETLAEAPGP</sequence>
<dbReference type="RefSeq" id="WP_175506531.1">
    <property type="nucleotide sequence ID" value="NZ_CP054842.1"/>
</dbReference>
<organism evidence="1 2">
    <name type="scientific">Comamonas antarctica</name>
    <dbReference type="NCBI Taxonomy" id="2743470"/>
    <lineage>
        <taxon>Bacteria</taxon>
        <taxon>Pseudomonadati</taxon>
        <taxon>Pseudomonadota</taxon>
        <taxon>Betaproteobacteria</taxon>
        <taxon>Burkholderiales</taxon>
        <taxon>Comamonadaceae</taxon>
        <taxon>Comamonas</taxon>
    </lineage>
</organism>
<dbReference type="PANTHER" id="PTHR47628:SF1">
    <property type="entry name" value="ALIPHATIC AMIDASE EXPRESSION-REGULATING PROTEIN"/>
    <property type="match status" value="1"/>
</dbReference>
<evidence type="ECO:0000313" key="1">
    <source>
        <dbReference type="EMBL" id="QKV55751.1"/>
    </source>
</evidence>
<geneLocation type="plasmid" evidence="1 2">
    <name>unnamed2</name>
</geneLocation>
<keyword evidence="1" id="KW-0614">Plasmid</keyword>